<dbReference type="OrthoDB" id="9759601at2"/>
<dbReference type="PROSITE" id="PS51831">
    <property type="entry name" value="HD"/>
    <property type="match status" value="1"/>
</dbReference>
<dbReference type="PANTHER" id="PTHR45228:SF9">
    <property type="entry name" value="3'3'-CGAMP-SPECIFIC PHOSPHODIESTERASE 2"/>
    <property type="match status" value="1"/>
</dbReference>
<feature type="domain" description="Response regulatory" evidence="4">
    <location>
        <begin position="29"/>
        <end position="153"/>
    </location>
</feature>
<accession>A0A368VQB3</accession>
<dbReference type="CDD" id="cd00077">
    <property type="entry name" value="HDc"/>
    <property type="match status" value="1"/>
</dbReference>
<feature type="region of interest" description="Disordered" evidence="3">
    <location>
        <begin position="1"/>
        <end position="21"/>
    </location>
</feature>
<sequence length="518" mass="58651">MSYNPHEEDELIFADEDGTESGSLSESWKVIIVDDDKEIHQVTKLVMSDFEFDGKGIEFISAYSAREAREILPLHKDAAFILLDVVMEEDDSGLQLVKYIRGELKNSSIRIMLRTGQPGQAPEKTVILEYDINDYKEKTELTSQKLFTMFVSALRAYRDITVIEKNKLGLEEIIKSSARLFELQSLGKFSSGVLTQLTSLLNLHQNAIHVGSISSLAATKGGKDIIIMAATGDYSGLVNERAQGTIPADVMQEMEQAFESKQSTFNDSYFVVFFESKTGSENVIYLRGNNRLSEWDRYLIEIYCANVSVAFENIYLNTEMENTQKEIIFTMGEIVETRSQETGNHVKRVAEYSKLLALKIGLPEEEAELLRLASPMHDVGKVGIPDSILNKPGKLTDEEFELIKTHTTMGYSMLNHSQKDIIRTAATIALQHHEKYDGTGYPNRLKGDEIHIFSRITAIADVFDALCSERVYKKAWPFEDVIDLLRTERGRHFDPNLVDVFFANWDDILAIRSAYADR</sequence>
<dbReference type="RefSeq" id="WP_114382213.1">
    <property type="nucleotide sequence ID" value="NZ_QPJD01000014.1"/>
</dbReference>
<dbReference type="InterPro" id="IPR001789">
    <property type="entry name" value="Sig_transdc_resp-reg_receiver"/>
</dbReference>
<dbReference type="FunFam" id="1.10.3210.10:FF:000018">
    <property type="entry name" value="Two-component system response regulator"/>
    <property type="match status" value="1"/>
</dbReference>
<dbReference type="InterPro" id="IPR021800">
    <property type="entry name" value="DUF3369"/>
</dbReference>
<dbReference type="Pfam" id="PF11849">
    <property type="entry name" value="DUF3369"/>
    <property type="match status" value="1"/>
</dbReference>
<reference evidence="7 8" key="1">
    <citation type="submission" date="2018-07" db="EMBL/GenBank/DDBJ databases">
        <title>Genomic Encyclopedia of Type Strains, Phase III (KMG-III): the genomes of soil and plant-associated and newly described type strains.</title>
        <authorList>
            <person name="Whitman W."/>
        </authorList>
    </citation>
    <scope>NUCLEOTIDE SEQUENCE [LARGE SCALE GENOMIC DNA]</scope>
    <source>
        <strain evidence="7 8">CECT 7506</strain>
    </source>
</reference>
<dbReference type="InterPro" id="IPR037522">
    <property type="entry name" value="HD_GYP_dom"/>
</dbReference>
<dbReference type="SUPFAM" id="SSF52172">
    <property type="entry name" value="CheY-like"/>
    <property type="match status" value="1"/>
</dbReference>
<keyword evidence="1" id="KW-0378">Hydrolase</keyword>
<dbReference type="InterPro" id="IPR011006">
    <property type="entry name" value="CheY-like_superfamily"/>
</dbReference>
<keyword evidence="2" id="KW-0597">Phosphoprotein</keyword>
<dbReference type="GO" id="GO:0004112">
    <property type="term" value="F:cyclic-nucleotide phosphodiesterase activity"/>
    <property type="evidence" value="ECO:0007669"/>
    <property type="project" value="UniProtKB-ARBA"/>
</dbReference>
<dbReference type="GO" id="GO:0000160">
    <property type="term" value="P:phosphorelay signal transduction system"/>
    <property type="evidence" value="ECO:0007669"/>
    <property type="project" value="InterPro"/>
</dbReference>
<feature type="compositionally biased region" description="Acidic residues" evidence="3">
    <location>
        <begin position="7"/>
        <end position="19"/>
    </location>
</feature>
<dbReference type="InterPro" id="IPR003607">
    <property type="entry name" value="HD/PDEase_dom"/>
</dbReference>
<dbReference type="Gene3D" id="3.40.50.2300">
    <property type="match status" value="1"/>
</dbReference>
<dbReference type="Proteomes" id="UP000252415">
    <property type="component" value="Unassembled WGS sequence"/>
</dbReference>
<organism evidence="7 8">
    <name type="scientific">Paenibacillus prosopidis</name>
    <dbReference type="NCBI Taxonomy" id="630520"/>
    <lineage>
        <taxon>Bacteria</taxon>
        <taxon>Bacillati</taxon>
        <taxon>Bacillota</taxon>
        <taxon>Bacilli</taxon>
        <taxon>Bacillales</taxon>
        <taxon>Paenibacillaceae</taxon>
        <taxon>Paenibacillus</taxon>
    </lineage>
</organism>
<dbReference type="SMART" id="SM00471">
    <property type="entry name" value="HDc"/>
    <property type="match status" value="1"/>
</dbReference>
<feature type="domain" description="HD" evidence="5">
    <location>
        <begin position="342"/>
        <end position="466"/>
    </location>
</feature>
<evidence type="ECO:0000259" key="4">
    <source>
        <dbReference type="PROSITE" id="PS50110"/>
    </source>
</evidence>
<dbReference type="PROSITE" id="PS50110">
    <property type="entry name" value="RESPONSE_REGULATORY"/>
    <property type="match status" value="1"/>
</dbReference>
<keyword evidence="8" id="KW-1185">Reference proteome</keyword>
<dbReference type="InterPro" id="IPR006674">
    <property type="entry name" value="HD_domain"/>
</dbReference>
<evidence type="ECO:0000259" key="5">
    <source>
        <dbReference type="PROSITE" id="PS51831"/>
    </source>
</evidence>
<dbReference type="AlphaFoldDB" id="A0A368VQB3"/>
<feature type="modified residue" description="4-aspartylphosphate" evidence="2">
    <location>
        <position position="84"/>
    </location>
</feature>
<evidence type="ECO:0000313" key="7">
    <source>
        <dbReference type="EMBL" id="RCW43052.1"/>
    </source>
</evidence>
<evidence type="ECO:0000256" key="3">
    <source>
        <dbReference type="SAM" id="MobiDB-lite"/>
    </source>
</evidence>
<dbReference type="EMBL" id="QPJD01000014">
    <property type="protein sequence ID" value="RCW43052.1"/>
    <property type="molecule type" value="Genomic_DNA"/>
</dbReference>
<dbReference type="PROSITE" id="PS51832">
    <property type="entry name" value="HD_GYP"/>
    <property type="match status" value="1"/>
</dbReference>
<dbReference type="Pfam" id="PF13487">
    <property type="entry name" value="HD_5"/>
    <property type="match status" value="1"/>
</dbReference>
<evidence type="ECO:0000259" key="6">
    <source>
        <dbReference type="PROSITE" id="PS51832"/>
    </source>
</evidence>
<dbReference type="GO" id="GO:0009214">
    <property type="term" value="P:cyclic nucleotide catabolic process"/>
    <property type="evidence" value="ECO:0007669"/>
    <property type="project" value="UniProtKB-ARBA"/>
</dbReference>
<dbReference type="InterPro" id="IPR052020">
    <property type="entry name" value="Cyclic_di-GMP/3'3'-cGAMP_PDE"/>
</dbReference>
<feature type="domain" description="HD-GYP" evidence="6">
    <location>
        <begin position="320"/>
        <end position="517"/>
    </location>
</feature>
<evidence type="ECO:0000256" key="1">
    <source>
        <dbReference type="ARBA" id="ARBA00022801"/>
    </source>
</evidence>
<protein>
    <submittedName>
        <fullName evidence="7">Response regulator RpfG family c-di-GMP phosphodiesterase</fullName>
    </submittedName>
</protein>
<dbReference type="Gene3D" id="1.10.3210.10">
    <property type="entry name" value="Hypothetical protein af1432"/>
    <property type="match status" value="1"/>
</dbReference>
<name>A0A368VQB3_9BACL</name>
<dbReference type="SUPFAM" id="SSF109604">
    <property type="entry name" value="HD-domain/PDEase-like"/>
    <property type="match status" value="1"/>
</dbReference>
<dbReference type="PANTHER" id="PTHR45228">
    <property type="entry name" value="CYCLIC DI-GMP PHOSPHODIESTERASE TM_0186-RELATED"/>
    <property type="match status" value="1"/>
</dbReference>
<comment type="caution">
    <text evidence="7">The sequence shown here is derived from an EMBL/GenBank/DDBJ whole genome shotgun (WGS) entry which is preliminary data.</text>
</comment>
<proteinExistence type="predicted"/>
<evidence type="ECO:0000313" key="8">
    <source>
        <dbReference type="Proteomes" id="UP000252415"/>
    </source>
</evidence>
<gene>
    <name evidence="7" type="ORF">DFP97_114116</name>
</gene>
<evidence type="ECO:0000256" key="2">
    <source>
        <dbReference type="PROSITE-ProRule" id="PRU00169"/>
    </source>
</evidence>